<accession>A0A1V3NVL1</accession>
<proteinExistence type="predicted"/>
<keyword evidence="3" id="KW-1185">Reference proteome</keyword>
<evidence type="ECO:0000313" key="2">
    <source>
        <dbReference type="EMBL" id="OOG28756.1"/>
    </source>
</evidence>
<protein>
    <submittedName>
        <fullName evidence="2">Zinc ABC transporter substrate-binding protein</fullName>
    </submittedName>
</protein>
<dbReference type="PANTHER" id="PTHR42953:SF2">
    <property type="entry name" value="ADHESION PROTEIN"/>
    <property type="match status" value="1"/>
</dbReference>
<dbReference type="Gene3D" id="3.40.50.1980">
    <property type="entry name" value="Nitrogenase molybdenum iron protein domain"/>
    <property type="match status" value="2"/>
</dbReference>
<dbReference type="OrthoDB" id="9810636at2"/>
<dbReference type="AlphaFoldDB" id="A0A1V3NVL1"/>
<sequence length="299" mass="33054">MPLKRYVIVLLAMVLASAWTAPQAQPLEVVATTPSLGMLARAVGGDQVRVRVLAPDDRDPHYLDARPSYMAAVRRADLLLEMGAGLEEGWLPAVLSGAANPAVNEGRRGHFRASDTLSLRRSVTMDGPNVGHVHAEGNPHFNIDPLRMAVLADALAKRMGQLRTEKADYFLARSEDAAQRLRQHARALADRIPADRQFVAYHEDLDYLEEWLPVKVLGYLEPVPGVPPTARHLRRLVRDLEGREGRVLHARYQPSRGAGFLQRHLGWDIHAVSLEPPVDADLEGYLELMSQWAAVFGGG</sequence>
<comment type="caution">
    <text evidence="2">The sequence shown here is derived from an EMBL/GenBank/DDBJ whole genome shotgun (WGS) entry which is preliminary data.</text>
</comment>
<gene>
    <name evidence="2" type="ORF">B1C78_00755</name>
</gene>
<feature type="chain" id="PRO_5012189282" evidence="1">
    <location>
        <begin position="25"/>
        <end position="299"/>
    </location>
</feature>
<keyword evidence="1" id="KW-0732">Signal</keyword>
<dbReference type="PANTHER" id="PTHR42953">
    <property type="entry name" value="HIGH-AFFINITY ZINC UPTAKE SYSTEM PROTEIN ZNUA-RELATED"/>
    <property type="match status" value="1"/>
</dbReference>
<feature type="signal peptide" evidence="1">
    <location>
        <begin position="1"/>
        <end position="24"/>
    </location>
</feature>
<organism evidence="2 3">
    <name type="scientific">Thioalkalivibrio denitrificans</name>
    <dbReference type="NCBI Taxonomy" id="108003"/>
    <lineage>
        <taxon>Bacteria</taxon>
        <taxon>Pseudomonadati</taxon>
        <taxon>Pseudomonadota</taxon>
        <taxon>Gammaproteobacteria</taxon>
        <taxon>Chromatiales</taxon>
        <taxon>Ectothiorhodospiraceae</taxon>
        <taxon>Thioalkalivibrio</taxon>
    </lineage>
</organism>
<dbReference type="GO" id="GO:0046872">
    <property type="term" value="F:metal ion binding"/>
    <property type="evidence" value="ECO:0007669"/>
    <property type="project" value="InterPro"/>
</dbReference>
<evidence type="ECO:0000313" key="3">
    <source>
        <dbReference type="Proteomes" id="UP000189462"/>
    </source>
</evidence>
<dbReference type="Proteomes" id="UP000189462">
    <property type="component" value="Unassembled WGS sequence"/>
</dbReference>
<dbReference type="InterPro" id="IPR006127">
    <property type="entry name" value="ZnuA-like"/>
</dbReference>
<evidence type="ECO:0000256" key="1">
    <source>
        <dbReference type="SAM" id="SignalP"/>
    </source>
</evidence>
<dbReference type="SUPFAM" id="SSF53807">
    <property type="entry name" value="Helical backbone' metal receptor"/>
    <property type="match status" value="1"/>
</dbReference>
<reference evidence="2 3" key="1">
    <citation type="submission" date="2017-02" db="EMBL/GenBank/DDBJ databases">
        <title>Genomic diversity within the haloalkaliphilic genus Thioalkalivibrio.</title>
        <authorList>
            <person name="Ahn A.-C."/>
            <person name="Meier-Kolthoff J."/>
            <person name="Overmars L."/>
            <person name="Richter M."/>
            <person name="Woyke T."/>
            <person name="Sorokin D.Y."/>
            <person name="Muyzer G."/>
        </authorList>
    </citation>
    <scope>NUCLEOTIDE SEQUENCE [LARGE SCALE GENOMIC DNA]</scope>
    <source>
        <strain evidence="2 3">ALJD</strain>
    </source>
</reference>
<name>A0A1V3NVL1_9GAMM</name>
<dbReference type="Pfam" id="PF01297">
    <property type="entry name" value="ZnuA"/>
    <property type="match status" value="1"/>
</dbReference>
<dbReference type="GO" id="GO:0030001">
    <property type="term" value="P:metal ion transport"/>
    <property type="evidence" value="ECO:0007669"/>
    <property type="project" value="InterPro"/>
</dbReference>
<dbReference type="EMBL" id="MVBK01000002">
    <property type="protein sequence ID" value="OOG28756.1"/>
    <property type="molecule type" value="Genomic_DNA"/>
</dbReference>
<dbReference type="STRING" id="108003.B1C78_00755"/>
<dbReference type="InterPro" id="IPR050492">
    <property type="entry name" value="Bact_metal-bind_prot9"/>
</dbReference>